<name>C4V4C1_9FIRM</name>
<dbReference type="HOGENOM" id="CLU_039811_1_0_9"/>
<gene>
    <name evidence="2" type="ORF">HMPREF0908_1365</name>
</gene>
<dbReference type="Proteomes" id="UP000005309">
    <property type="component" value="Unassembled WGS sequence"/>
</dbReference>
<dbReference type="STRING" id="638302.HMPREF0908_1365"/>
<dbReference type="InterPro" id="IPR012505">
    <property type="entry name" value="YbbR"/>
</dbReference>
<dbReference type="AlphaFoldDB" id="C4V4C1"/>
<protein>
    <submittedName>
        <fullName evidence="2">YbbR-like protein</fullName>
    </submittedName>
</protein>
<dbReference type="Pfam" id="PF07949">
    <property type="entry name" value="YbbR"/>
    <property type="match status" value="3"/>
</dbReference>
<keyword evidence="3" id="KW-1185">Reference proteome</keyword>
<comment type="caution">
    <text evidence="2">The sequence shown here is derived from an EMBL/GenBank/DDBJ whole genome shotgun (WGS) entry which is preliminary data.</text>
</comment>
<sequence>MSRLGSLVQHNLLAKLAALIVAVVLWLYVMNDQNPSMEASYTVPVTMESVPDGYLMHAGTDTVTIRVRGPRSYFVSADNSDFHARVDLSNFTEGERAYAVKTSIPYGFELVSVSPDRINITLDRIIQRTFRINLSASGKPADGFTVEGLKQSNDKVTVEGPRSLVDQVTEIAAYVSLSDRTGDFTTTVSLVPLNADGREVQGVTLSPASTEVTGKIARGLSRKTVDVQAKPRSDLPPQLKLEGIAVQPARIEISGTKDVLDKVTSIETEDFSLSDVKESGTRQVHLRLPNGVTAANQTVTVEIKVGTIQ</sequence>
<keyword evidence="1" id="KW-1133">Transmembrane helix</keyword>
<keyword evidence="1" id="KW-0812">Transmembrane</keyword>
<evidence type="ECO:0000256" key="1">
    <source>
        <dbReference type="SAM" id="Phobius"/>
    </source>
</evidence>
<proteinExistence type="predicted"/>
<reference evidence="2 3" key="1">
    <citation type="submission" date="2009-04" db="EMBL/GenBank/DDBJ databases">
        <authorList>
            <person name="Qin X."/>
            <person name="Bachman B."/>
            <person name="Battles P."/>
            <person name="Bell A."/>
            <person name="Bess C."/>
            <person name="Bickham C."/>
            <person name="Chaboub L."/>
            <person name="Chen D."/>
            <person name="Coyle M."/>
            <person name="Deiros D.R."/>
            <person name="Dinh H."/>
            <person name="Forbes L."/>
            <person name="Fowler G."/>
            <person name="Francisco L."/>
            <person name="Fu Q."/>
            <person name="Gubbala S."/>
            <person name="Hale W."/>
            <person name="Han Y."/>
            <person name="Hemphill L."/>
            <person name="Highlander S.K."/>
            <person name="Hirani K."/>
            <person name="Hogues M."/>
            <person name="Jackson L."/>
            <person name="Jakkamsetti A."/>
            <person name="Javaid M."/>
            <person name="Jiang H."/>
            <person name="Korchina V."/>
            <person name="Kovar C."/>
            <person name="Lara F."/>
            <person name="Lee S."/>
            <person name="Mata R."/>
            <person name="Mathew T."/>
            <person name="Moen C."/>
            <person name="Morales K."/>
            <person name="Munidasa M."/>
            <person name="Nazareth L."/>
            <person name="Ngo R."/>
            <person name="Nguyen L."/>
            <person name="Okwuonu G."/>
            <person name="Ongeri F."/>
            <person name="Patil S."/>
            <person name="Petrosino J."/>
            <person name="Pham C."/>
            <person name="Pham P."/>
            <person name="Pu L.-L."/>
            <person name="Puazo M."/>
            <person name="Raj R."/>
            <person name="Reid J."/>
            <person name="Rouhana J."/>
            <person name="Saada N."/>
            <person name="Shang Y."/>
            <person name="Simmons D."/>
            <person name="Thornton R."/>
            <person name="Warren J."/>
            <person name="Weissenberger G."/>
            <person name="Zhang J."/>
            <person name="Zhang L."/>
            <person name="Zhou C."/>
            <person name="Zhu D."/>
            <person name="Muzny D."/>
            <person name="Worley K."/>
            <person name="Gibbs R."/>
        </authorList>
    </citation>
    <scope>NUCLEOTIDE SEQUENCE [LARGE SCALE GENOMIC DNA]</scope>
    <source>
        <strain evidence="2 3">ATCC 43531</strain>
    </source>
</reference>
<dbReference type="Gene3D" id="2.170.120.30">
    <property type="match status" value="1"/>
</dbReference>
<dbReference type="eggNOG" id="COG4856">
    <property type="taxonomic scope" value="Bacteria"/>
</dbReference>
<keyword evidence="1" id="KW-0472">Membrane</keyword>
<dbReference type="PANTHER" id="PTHR37804:SF1">
    <property type="entry name" value="CDAA REGULATORY PROTEIN CDAR"/>
    <property type="match status" value="1"/>
</dbReference>
<organism evidence="2 3">
    <name type="scientific">Selenomonas flueggei ATCC 43531</name>
    <dbReference type="NCBI Taxonomy" id="638302"/>
    <lineage>
        <taxon>Bacteria</taxon>
        <taxon>Bacillati</taxon>
        <taxon>Bacillota</taxon>
        <taxon>Negativicutes</taxon>
        <taxon>Selenomonadales</taxon>
        <taxon>Selenomonadaceae</taxon>
        <taxon>Selenomonas</taxon>
    </lineage>
</organism>
<dbReference type="RefSeq" id="WP_006690099.1">
    <property type="nucleotide sequence ID" value="NZ_GG694006.1"/>
</dbReference>
<dbReference type="CDD" id="cd20206">
    <property type="entry name" value="YbbR"/>
    <property type="match status" value="1"/>
</dbReference>
<dbReference type="EMBL" id="ACLA01000020">
    <property type="protein sequence ID" value="EEQ48385.1"/>
    <property type="molecule type" value="Genomic_DNA"/>
</dbReference>
<dbReference type="PANTHER" id="PTHR37804">
    <property type="entry name" value="CDAA REGULATORY PROTEIN CDAR"/>
    <property type="match status" value="1"/>
</dbReference>
<feature type="transmembrane region" description="Helical" evidence="1">
    <location>
        <begin position="12"/>
        <end position="30"/>
    </location>
</feature>
<evidence type="ECO:0000313" key="2">
    <source>
        <dbReference type="EMBL" id="EEQ48385.1"/>
    </source>
</evidence>
<evidence type="ECO:0000313" key="3">
    <source>
        <dbReference type="Proteomes" id="UP000005309"/>
    </source>
</evidence>
<dbReference type="Gene3D" id="2.170.120.40">
    <property type="entry name" value="YbbR-like domain"/>
    <property type="match status" value="2"/>
</dbReference>
<dbReference type="InterPro" id="IPR053154">
    <property type="entry name" value="c-di-AMP_regulator"/>
</dbReference>
<accession>C4V4C1</accession>